<gene>
    <name evidence="2" type="ORF">ACFQE6_23205</name>
</gene>
<proteinExistence type="predicted"/>
<comment type="caution">
    <text evidence="2">The sequence shown here is derived from an EMBL/GenBank/DDBJ whole genome shotgun (WGS) entry which is preliminary data.</text>
</comment>
<evidence type="ECO:0000313" key="3">
    <source>
        <dbReference type="Proteomes" id="UP001596383"/>
    </source>
</evidence>
<keyword evidence="3" id="KW-1185">Reference proteome</keyword>
<feature type="region of interest" description="Disordered" evidence="1">
    <location>
        <begin position="25"/>
        <end position="62"/>
    </location>
</feature>
<organism evidence="2 3">
    <name type="scientific">Natrinema soli</name>
    <dbReference type="NCBI Taxonomy" id="1930624"/>
    <lineage>
        <taxon>Archaea</taxon>
        <taxon>Methanobacteriati</taxon>
        <taxon>Methanobacteriota</taxon>
        <taxon>Stenosarchaea group</taxon>
        <taxon>Halobacteria</taxon>
        <taxon>Halobacteriales</taxon>
        <taxon>Natrialbaceae</taxon>
        <taxon>Natrinema</taxon>
    </lineage>
</organism>
<accession>A0ABD5SS00</accession>
<dbReference type="Proteomes" id="UP001596383">
    <property type="component" value="Unassembled WGS sequence"/>
</dbReference>
<feature type="non-terminal residue" evidence="2">
    <location>
        <position position="62"/>
    </location>
</feature>
<dbReference type="RefSeq" id="WP_273740655.1">
    <property type="nucleotide sequence ID" value="NZ_JAQIVI010000423.1"/>
</dbReference>
<dbReference type="AlphaFoldDB" id="A0ABD5SS00"/>
<sequence>MPASTMSAPSSGAAEVALFCGFRDATSAAGPPHYPSAGESHRDADQDESDEGGPNSDRAVAG</sequence>
<evidence type="ECO:0000256" key="1">
    <source>
        <dbReference type="SAM" id="MobiDB-lite"/>
    </source>
</evidence>
<dbReference type="EMBL" id="JBHSWV010000423">
    <property type="protein sequence ID" value="MFC6767794.1"/>
    <property type="molecule type" value="Genomic_DNA"/>
</dbReference>
<protein>
    <submittedName>
        <fullName evidence="2">Uncharacterized protein</fullName>
    </submittedName>
</protein>
<evidence type="ECO:0000313" key="2">
    <source>
        <dbReference type="EMBL" id="MFC6767794.1"/>
    </source>
</evidence>
<name>A0ABD5SS00_9EURY</name>
<reference evidence="2 3" key="1">
    <citation type="journal article" date="2019" name="Int. J. Syst. Evol. Microbiol.">
        <title>The Global Catalogue of Microorganisms (GCM) 10K type strain sequencing project: providing services to taxonomists for standard genome sequencing and annotation.</title>
        <authorList>
            <consortium name="The Broad Institute Genomics Platform"/>
            <consortium name="The Broad Institute Genome Sequencing Center for Infectious Disease"/>
            <person name="Wu L."/>
            <person name="Ma J."/>
        </authorList>
    </citation>
    <scope>NUCLEOTIDE SEQUENCE [LARGE SCALE GENOMIC DNA]</scope>
    <source>
        <strain evidence="2 3">LMG 29247</strain>
    </source>
</reference>